<keyword evidence="2" id="KW-0689">Ribosomal protein</keyword>
<evidence type="ECO:0000256" key="3">
    <source>
        <dbReference type="ARBA" id="ARBA00023274"/>
    </source>
</evidence>
<dbReference type="FunCoup" id="A0A165K953">
    <property type="interactions" value="154"/>
</dbReference>
<evidence type="ECO:0000256" key="5">
    <source>
        <dbReference type="ARBA" id="ARBA00035269"/>
    </source>
</evidence>
<dbReference type="InterPro" id="IPR034704">
    <property type="entry name" value="Ribosomal_bL28/bL31-like_sf"/>
</dbReference>
<dbReference type="HAMAP" id="MF_00373">
    <property type="entry name" value="Ribosomal_bL28"/>
    <property type="match status" value="1"/>
</dbReference>
<dbReference type="InParanoid" id="A0A165K953"/>
<sequence length="160" mass="17924">MLPTSSLWGSIRTIVAQPFKRSQMGLFHGAMKQYGNNVPHSLHKTRRTWMPNIQVKRLYSRVMGEWIKLTLTTRALRCIDKAGGLDEYIMNTKSDLLGWEGMRLRVMLRERMKENAARAPKRVKPRSAPAQVFETATLVAADAAPPLPPTAAEPIPAAST</sequence>
<dbReference type="FunFam" id="2.30.170.40:FF:000003">
    <property type="entry name" value="54S ribosomal protein L24"/>
    <property type="match status" value="1"/>
</dbReference>
<proteinExistence type="inferred from homology"/>
<evidence type="ECO:0000313" key="6">
    <source>
        <dbReference type="EMBL" id="KZV95985.1"/>
    </source>
</evidence>
<name>A0A165K953_EXIGL</name>
<evidence type="ECO:0000256" key="1">
    <source>
        <dbReference type="ARBA" id="ARBA00008760"/>
    </source>
</evidence>
<dbReference type="PANTHER" id="PTHR13528">
    <property type="entry name" value="39S RIBOSOMAL PROTEIN L28, MITOCHONDRIAL"/>
    <property type="match status" value="1"/>
</dbReference>
<evidence type="ECO:0000256" key="2">
    <source>
        <dbReference type="ARBA" id="ARBA00022980"/>
    </source>
</evidence>
<dbReference type="Proteomes" id="UP000077266">
    <property type="component" value="Unassembled WGS sequence"/>
</dbReference>
<dbReference type="NCBIfam" id="TIGR00009">
    <property type="entry name" value="L28"/>
    <property type="match status" value="1"/>
</dbReference>
<dbReference type="STRING" id="1314781.A0A165K953"/>
<dbReference type="AlphaFoldDB" id="A0A165K953"/>
<dbReference type="GO" id="GO:0006412">
    <property type="term" value="P:translation"/>
    <property type="evidence" value="ECO:0007669"/>
    <property type="project" value="InterPro"/>
</dbReference>
<reference evidence="6 7" key="1">
    <citation type="journal article" date="2016" name="Mol. Biol. Evol.">
        <title>Comparative Genomics of Early-Diverging Mushroom-Forming Fungi Provides Insights into the Origins of Lignocellulose Decay Capabilities.</title>
        <authorList>
            <person name="Nagy L.G."/>
            <person name="Riley R."/>
            <person name="Tritt A."/>
            <person name="Adam C."/>
            <person name="Daum C."/>
            <person name="Floudas D."/>
            <person name="Sun H."/>
            <person name="Yadav J.S."/>
            <person name="Pangilinan J."/>
            <person name="Larsson K.H."/>
            <person name="Matsuura K."/>
            <person name="Barry K."/>
            <person name="Labutti K."/>
            <person name="Kuo R."/>
            <person name="Ohm R.A."/>
            <person name="Bhattacharya S.S."/>
            <person name="Shirouzu T."/>
            <person name="Yoshinaga Y."/>
            <person name="Martin F.M."/>
            <person name="Grigoriev I.V."/>
            <person name="Hibbett D.S."/>
        </authorList>
    </citation>
    <scope>NUCLEOTIDE SEQUENCE [LARGE SCALE GENOMIC DNA]</scope>
    <source>
        <strain evidence="6 7">HHB12029</strain>
    </source>
</reference>
<dbReference type="PANTHER" id="PTHR13528:SF2">
    <property type="entry name" value="LARGE RIBOSOMAL SUBUNIT PROTEIN BL28M"/>
    <property type="match status" value="1"/>
</dbReference>
<dbReference type="InterPro" id="IPR037147">
    <property type="entry name" value="Ribosomal_bL28_sf"/>
</dbReference>
<dbReference type="SUPFAM" id="SSF143800">
    <property type="entry name" value="L28p-like"/>
    <property type="match status" value="1"/>
</dbReference>
<dbReference type="Gene3D" id="2.30.170.40">
    <property type="entry name" value="Ribosomal protein L28/L24"/>
    <property type="match status" value="1"/>
</dbReference>
<organism evidence="6 7">
    <name type="scientific">Exidia glandulosa HHB12029</name>
    <dbReference type="NCBI Taxonomy" id="1314781"/>
    <lineage>
        <taxon>Eukaryota</taxon>
        <taxon>Fungi</taxon>
        <taxon>Dikarya</taxon>
        <taxon>Basidiomycota</taxon>
        <taxon>Agaricomycotina</taxon>
        <taxon>Agaricomycetes</taxon>
        <taxon>Auriculariales</taxon>
        <taxon>Exidiaceae</taxon>
        <taxon>Exidia</taxon>
    </lineage>
</organism>
<dbReference type="Pfam" id="PF00830">
    <property type="entry name" value="Ribosomal_L28"/>
    <property type="match status" value="1"/>
</dbReference>
<dbReference type="InterPro" id="IPR026569">
    <property type="entry name" value="Ribosomal_bL28"/>
</dbReference>
<evidence type="ECO:0000313" key="7">
    <source>
        <dbReference type="Proteomes" id="UP000077266"/>
    </source>
</evidence>
<dbReference type="GO" id="GO:0005762">
    <property type="term" value="C:mitochondrial large ribosomal subunit"/>
    <property type="evidence" value="ECO:0007669"/>
    <property type="project" value="TreeGrafter"/>
</dbReference>
<dbReference type="GO" id="GO:0003735">
    <property type="term" value="F:structural constituent of ribosome"/>
    <property type="evidence" value="ECO:0007669"/>
    <property type="project" value="InterPro"/>
</dbReference>
<evidence type="ECO:0000256" key="4">
    <source>
        <dbReference type="ARBA" id="ARBA00035265"/>
    </source>
</evidence>
<accession>A0A165K953</accession>
<protein>
    <recommendedName>
        <fullName evidence="4">Large ribosomal subunit protein bL28c</fullName>
    </recommendedName>
    <alternativeName>
        <fullName evidence="5">Large ribosomal subunit protein bL28m</fullName>
    </alternativeName>
</protein>
<gene>
    <name evidence="6" type="ORF">EXIGLDRAFT_671558</name>
</gene>
<dbReference type="InterPro" id="IPR001383">
    <property type="entry name" value="Ribosomal_bL28_bact-type"/>
</dbReference>
<keyword evidence="7" id="KW-1185">Reference proteome</keyword>
<dbReference type="EMBL" id="KV425948">
    <property type="protein sequence ID" value="KZV95985.1"/>
    <property type="molecule type" value="Genomic_DNA"/>
</dbReference>
<keyword evidence="3" id="KW-0687">Ribonucleoprotein</keyword>
<dbReference type="OrthoDB" id="361870at2759"/>
<comment type="similarity">
    <text evidence="1">Belongs to the bacterial ribosomal protein bL28 family.</text>
</comment>